<dbReference type="Gene3D" id="3.40.50.150">
    <property type="entry name" value="Vaccinia Virus protein VP39"/>
    <property type="match status" value="1"/>
</dbReference>
<dbReference type="GO" id="GO:0032259">
    <property type="term" value="P:methylation"/>
    <property type="evidence" value="ECO:0007669"/>
    <property type="project" value="UniProtKB-KW"/>
</dbReference>
<dbReference type="AlphaFoldDB" id="A0A2W5Q7H2"/>
<evidence type="ECO:0000313" key="1">
    <source>
        <dbReference type="EMBL" id="PZQ50653.1"/>
    </source>
</evidence>
<keyword evidence="1" id="KW-0489">Methyltransferase</keyword>
<proteinExistence type="predicted"/>
<reference evidence="1 2" key="1">
    <citation type="submission" date="2017-08" db="EMBL/GenBank/DDBJ databases">
        <title>Infants hospitalized years apart are colonized by the same room-sourced microbial strains.</title>
        <authorList>
            <person name="Brooks B."/>
            <person name="Olm M.R."/>
            <person name="Firek B.A."/>
            <person name="Baker R."/>
            <person name="Thomas B.C."/>
            <person name="Morowitz M.J."/>
            <person name="Banfield J.F."/>
        </authorList>
    </citation>
    <scope>NUCLEOTIDE SEQUENCE [LARGE SCALE GENOMIC DNA]</scope>
    <source>
        <strain evidence="1">S2_005_002_R2_33</strain>
    </source>
</reference>
<dbReference type="SUPFAM" id="SSF53335">
    <property type="entry name" value="S-adenosyl-L-methionine-dependent methyltransferases"/>
    <property type="match status" value="1"/>
</dbReference>
<name>A0A2W5Q7H2_9SPHN</name>
<dbReference type="CDD" id="cd02440">
    <property type="entry name" value="AdoMet_MTases"/>
    <property type="match status" value="1"/>
</dbReference>
<accession>A0A2W5Q7H2</accession>
<organism evidence="1 2">
    <name type="scientific">Novosphingobium pentaromativorans</name>
    <dbReference type="NCBI Taxonomy" id="205844"/>
    <lineage>
        <taxon>Bacteria</taxon>
        <taxon>Pseudomonadati</taxon>
        <taxon>Pseudomonadota</taxon>
        <taxon>Alphaproteobacteria</taxon>
        <taxon>Sphingomonadales</taxon>
        <taxon>Sphingomonadaceae</taxon>
        <taxon>Novosphingobium</taxon>
    </lineage>
</organism>
<dbReference type="Proteomes" id="UP000249082">
    <property type="component" value="Unassembled WGS sequence"/>
</dbReference>
<sequence>MSSKPIPSPTSSARISFSEFIRDPAKVGSAFPATQRLVKRVFQRIDWAGMRVLVEFGPGTGRFTSAALARLHPGARLIAIEPGGEFFEHLKASLRDPRLCVVRGCAQDVKKILYDHGLSHADCIISGLPFSTLDDVVAEQIVDASASILMPSGIFAAYQMRKSVKPLLQRHFSSVRSSYEWWNIPPCHVYWASNRRSPSIASSAL</sequence>
<dbReference type="GO" id="GO:0008168">
    <property type="term" value="F:methyltransferase activity"/>
    <property type="evidence" value="ECO:0007669"/>
    <property type="project" value="UniProtKB-KW"/>
</dbReference>
<keyword evidence="1" id="KW-0808">Transferase</keyword>
<dbReference type="EMBL" id="QFPX01000034">
    <property type="protein sequence ID" value="PZQ50653.1"/>
    <property type="molecule type" value="Genomic_DNA"/>
</dbReference>
<dbReference type="InterPro" id="IPR029063">
    <property type="entry name" value="SAM-dependent_MTases_sf"/>
</dbReference>
<protein>
    <submittedName>
        <fullName evidence="1">Methyltransferase</fullName>
    </submittedName>
</protein>
<comment type="caution">
    <text evidence="1">The sequence shown here is derived from an EMBL/GenBank/DDBJ whole genome shotgun (WGS) entry which is preliminary data.</text>
</comment>
<evidence type="ECO:0000313" key="2">
    <source>
        <dbReference type="Proteomes" id="UP000249082"/>
    </source>
</evidence>
<gene>
    <name evidence="1" type="ORF">DI555_22495</name>
</gene>